<dbReference type="EMBL" id="CP008947">
    <property type="protein sequence ID" value="AII08972.1"/>
    <property type="molecule type" value="Genomic_DNA"/>
</dbReference>
<dbReference type="Gene3D" id="3.40.50.1000">
    <property type="entry name" value="HAD superfamily/HAD-like"/>
    <property type="match status" value="1"/>
</dbReference>
<sequence>MIAMAQTVKCMVWDLDDTIWDGVVLEQDAPVPKADALRALDVLDRRGILHAVASRGEYEPAAAHLRMHGIEELFCAVDVGWGPKSEAVRRIAETLNLGLDTIAFVDNDPVERAEVSEALPPVRCYPAEQIASFPDLPELTPPAVTEEARQRRSLYHAERIRQVSEQEFHGSNSEFLASLELVMTVRRATEDDLERAHELTVRSHQLNTTGRTFGIDELRRLCASDDHEVLVASLGDRFGGYGTIGLAVSEIRGDDSVLQLLLMSCRVMSRGVGTALIRHVVERARAHGGRALAEFVPTDVNRVMLVTLRFAGFDVVDPNPDRMLLLCSDVRSAGAPNADHVAVLSGDVAP</sequence>
<dbReference type="eggNOG" id="COG3882">
    <property type="taxonomic scope" value="Bacteria"/>
</dbReference>
<dbReference type="InterPro" id="IPR023214">
    <property type="entry name" value="HAD_sf"/>
</dbReference>
<evidence type="ECO:0000313" key="2">
    <source>
        <dbReference type="EMBL" id="AII08972.1"/>
    </source>
</evidence>
<name>A0A076EUV2_RHOOP</name>
<feature type="domain" description="N-acetyltransferase" evidence="1">
    <location>
        <begin position="183"/>
        <end position="328"/>
    </location>
</feature>
<dbReference type="InterPro" id="IPR010033">
    <property type="entry name" value="HAD_SF_ppase_IIIC"/>
</dbReference>
<reference evidence="2 3" key="1">
    <citation type="submission" date="2014-07" db="EMBL/GenBank/DDBJ databases">
        <title>Genome Sequence of Rhodococcus opacus Strain R7, a Biodegrader of Mono- and Polycyclic Aromatic Hydrocarbons.</title>
        <authorList>
            <person name="Di Gennaro P."/>
            <person name="Zampolli J."/>
            <person name="Presti I."/>
            <person name="Cappelletti M."/>
            <person name="D'Ursi P."/>
            <person name="Orro A."/>
            <person name="Mezzelani A."/>
            <person name="Milanesi L."/>
        </authorList>
    </citation>
    <scope>NUCLEOTIDE SEQUENCE [LARGE SCALE GENOMIC DNA]</scope>
    <source>
        <strain evidence="2 3">R7</strain>
    </source>
</reference>
<dbReference type="NCBIfam" id="TIGR01686">
    <property type="entry name" value="FkbH"/>
    <property type="match status" value="1"/>
</dbReference>
<organism evidence="2 3">
    <name type="scientific">Rhodococcus opacus</name>
    <name type="common">Nocardia opaca</name>
    <dbReference type="NCBI Taxonomy" id="37919"/>
    <lineage>
        <taxon>Bacteria</taxon>
        <taxon>Bacillati</taxon>
        <taxon>Actinomycetota</taxon>
        <taxon>Actinomycetes</taxon>
        <taxon>Mycobacteriales</taxon>
        <taxon>Nocardiaceae</taxon>
        <taxon>Rhodococcus</taxon>
    </lineage>
</organism>
<dbReference type="SUPFAM" id="SSF55729">
    <property type="entry name" value="Acyl-CoA N-acyltransferases (Nat)"/>
    <property type="match status" value="1"/>
</dbReference>
<evidence type="ECO:0000313" key="3">
    <source>
        <dbReference type="Proteomes" id="UP000028488"/>
    </source>
</evidence>
<accession>A0A076EUV2</accession>
<dbReference type="PROSITE" id="PS51186">
    <property type="entry name" value="GNAT"/>
    <property type="match status" value="1"/>
</dbReference>
<dbReference type="InterPro" id="IPR016181">
    <property type="entry name" value="Acyl_CoA_acyltransferase"/>
</dbReference>
<dbReference type="NCBIfam" id="TIGR01681">
    <property type="entry name" value="HAD-SF-IIIC"/>
    <property type="match status" value="1"/>
</dbReference>
<dbReference type="CDD" id="cd04301">
    <property type="entry name" value="NAT_SF"/>
    <property type="match status" value="1"/>
</dbReference>
<evidence type="ECO:0000259" key="1">
    <source>
        <dbReference type="PROSITE" id="PS51186"/>
    </source>
</evidence>
<dbReference type="RefSeq" id="WP_128641494.1">
    <property type="nucleotide sequence ID" value="NZ_CP008947.1"/>
</dbReference>
<dbReference type="InterPro" id="IPR010037">
    <property type="entry name" value="FkbH_domain"/>
</dbReference>
<dbReference type="AlphaFoldDB" id="A0A076EUV2"/>
<dbReference type="SUPFAM" id="SSF56784">
    <property type="entry name" value="HAD-like"/>
    <property type="match status" value="1"/>
</dbReference>
<proteinExistence type="predicted"/>
<dbReference type="Gene3D" id="3.40.630.30">
    <property type="match status" value="1"/>
</dbReference>
<dbReference type="Proteomes" id="UP000028488">
    <property type="component" value="Chromosome"/>
</dbReference>
<dbReference type="GO" id="GO:0016747">
    <property type="term" value="F:acyltransferase activity, transferring groups other than amino-acyl groups"/>
    <property type="evidence" value="ECO:0007669"/>
    <property type="project" value="InterPro"/>
</dbReference>
<dbReference type="InterPro" id="IPR036412">
    <property type="entry name" value="HAD-like_sf"/>
</dbReference>
<protein>
    <submittedName>
        <fullName evidence="2">FkbH</fullName>
    </submittedName>
</protein>
<gene>
    <name evidence="2" type="ORF">EP51_31825</name>
</gene>
<dbReference type="InterPro" id="IPR000182">
    <property type="entry name" value="GNAT_dom"/>
</dbReference>